<dbReference type="Gene3D" id="2.120.10.30">
    <property type="entry name" value="TolB, C-terminal domain"/>
    <property type="match status" value="2"/>
</dbReference>
<dbReference type="PANTHER" id="PTHR36842:SF1">
    <property type="entry name" value="PROTEIN TOLB"/>
    <property type="match status" value="1"/>
</dbReference>
<reference evidence="3 4" key="1">
    <citation type="journal article" date="2015" name="Nature">
        <title>rRNA introns, odd ribosomes, and small enigmatic genomes across a large radiation of phyla.</title>
        <authorList>
            <person name="Brown C.T."/>
            <person name="Hug L.A."/>
            <person name="Thomas B.C."/>
            <person name="Sharon I."/>
            <person name="Castelle C.J."/>
            <person name="Singh A."/>
            <person name="Wilkins M.J."/>
            <person name="Williams K.H."/>
            <person name="Banfield J.F."/>
        </authorList>
    </citation>
    <scope>NUCLEOTIDE SEQUENCE [LARGE SCALE GENOMIC DNA]</scope>
</reference>
<dbReference type="SUPFAM" id="SSF49478">
    <property type="entry name" value="Cna protein B-type domain"/>
    <property type="match status" value="2"/>
</dbReference>
<sequence>MVEKNEAIISEKQVEDKNEILTDNTETKQAPIKPIELKFEDDSKGKSKIKKFIEENRKVLAISLALAVVFIGVIISVIYYFLFSNSFFTVKVEDERTGKIISGVEVQVGEQSQKTDNFGKARFDSLKPGTHNIIVVVEGYADVEEPVTLKRGNNGEFTVSLDLILVNISGSVRDYVNKTYLEGVKVTLKDVTVETDKEGKFEFKEVLPGTQKTKFEKEGYVIKEQEVSGLYDTELEDTYLTPSSRAIFVSNRDGNRAVYQGHFDGENITKLWENKKDFDDYSVVLSPNNSYLTFYSNREGEKDKNGEYKSKLYLNNVDGLNLKKISDETGTVAWFDDSGGFVFLSYVSTDLDNSIGTIRSYDIATQQLKDLFKDTDFEKKETTNAANISSVLVADDNKIIIRVSNYSDSTKAGLYKSDKDGKNLTRLTAKNPYSFTLTPDKTKIQFMYYQNANPERYEIDIASGKETQIPLEPRKGQSVGEGYFDYEEKEFIPANLKAYIDYRDGKNDLYVADLQGNNERRLSVIGGVTRFEFAGSGKYIVFYVSKDQEKALYVVGLVEGNKPIKITDVDQFVGVI</sequence>
<name>A0A0G0E1U2_UNCC3</name>
<evidence type="ECO:0008006" key="5">
    <source>
        <dbReference type="Google" id="ProtNLM"/>
    </source>
</evidence>
<evidence type="ECO:0000256" key="2">
    <source>
        <dbReference type="SAM" id="Phobius"/>
    </source>
</evidence>
<keyword evidence="2" id="KW-0812">Transmembrane</keyword>
<dbReference type="Gene3D" id="2.60.40.1120">
    <property type="entry name" value="Carboxypeptidase-like, regulatory domain"/>
    <property type="match status" value="2"/>
</dbReference>
<organism evidence="3 4">
    <name type="scientific">candidate division CPR3 bacterium GW2011_GWF2_35_18</name>
    <dbReference type="NCBI Taxonomy" id="1618350"/>
    <lineage>
        <taxon>Bacteria</taxon>
        <taxon>Bacteria division CPR3</taxon>
    </lineage>
</organism>
<keyword evidence="2" id="KW-1133">Transmembrane helix</keyword>
<feature type="transmembrane region" description="Helical" evidence="2">
    <location>
        <begin position="59"/>
        <end position="82"/>
    </location>
</feature>
<evidence type="ECO:0000256" key="1">
    <source>
        <dbReference type="ARBA" id="ARBA00009820"/>
    </source>
</evidence>
<dbReference type="SUPFAM" id="SSF69304">
    <property type="entry name" value="Tricorn protease N-terminal domain"/>
    <property type="match status" value="1"/>
</dbReference>
<dbReference type="Proteomes" id="UP000034581">
    <property type="component" value="Unassembled WGS sequence"/>
</dbReference>
<dbReference type="InterPro" id="IPR011659">
    <property type="entry name" value="WD40"/>
</dbReference>
<dbReference type="InterPro" id="IPR011042">
    <property type="entry name" value="6-blade_b-propeller_TolB-like"/>
</dbReference>
<comment type="caution">
    <text evidence="3">The sequence shown here is derived from an EMBL/GenBank/DDBJ whole genome shotgun (WGS) entry which is preliminary data.</text>
</comment>
<dbReference type="PANTHER" id="PTHR36842">
    <property type="entry name" value="PROTEIN TOLB HOMOLOG"/>
    <property type="match status" value="1"/>
</dbReference>
<dbReference type="Pfam" id="PF13620">
    <property type="entry name" value="CarboxypepD_reg"/>
    <property type="match status" value="2"/>
</dbReference>
<gene>
    <name evidence="3" type="ORF">UR67_C0009G0022</name>
</gene>
<comment type="similarity">
    <text evidence="1">Belongs to the TolB family.</text>
</comment>
<dbReference type="EMBL" id="LBQB01000009">
    <property type="protein sequence ID" value="KKP69095.1"/>
    <property type="molecule type" value="Genomic_DNA"/>
</dbReference>
<keyword evidence="2" id="KW-0472">Membrane</keyword>
<accession>A0A0G0E1U2</accession>
<dbReference type="AlphaFoldDB" id="A0A0G0E1U2"/>
<evidence type="ECO:0000313" key="3">
    <source>
        <dbReference type="EMBL" id="KKP69095.1"/>
    </source>
</evidence>
<protein>
    <recommendedName>
        <fullName evidence="5">Carboxypeptidase regulatory-like domain-containing protein</fullName>
    </recommendedName>
</protein>
<evidence type="ECO:0000313" key="4">
    <source>
        <dbReference type="Proteomes" id="UP000034581"/>
    </source>
</evidence>
<proteinExistence type="inferred from homology"/>
<dbReference type="Pfam" id="PF07676">
    <property type="entry name" value="PD40"/>
    <property type="match status" value="1"/>
</dbReference>
<dbReference type="STRING" id="1618350.UR67_C0009G0022"/>